<reference evidence="4" key="1">
    <citation type="journal article" date="2014" name="Front. Microbiol.">
        <title>High frequency of phylogenetically diverse reductive dehalogenase-homologous genes in deep subseafloor sedimentary metagenomes.</title>
        <authorList>
            <person name="Kawai M."/>
            <person name="Futagami T."/>
            <person name="Toyoda A."/>
            <person name="Takaki Y."/>
            <person name="Nishi S."/>
            <person name="Hori S."/>
            <person name="Arai W."/>
            <person name="Tsubouchi T."/>
            <person name="Morono Y."/>
            <person name="Uchiyama I."/>
            <person name="Ito T."/>
            <person name="Fujiyama A."/>
            <person name="Inagaki F."/>
            <person name="Takami H."/>
        </authorList>
    </citation>
    <scope>NUCLEOTIDE SEQUENCE</scope>
    <source>
        <strain evidence="4">Expedition CK06-06</strain>
    </source>
</reference>
<accession>X0XJT5</accession>
<evidence type="ECO:0000259" key="3">
    <source>
        <dbReference type="SMART" id="SM01091"/>
    </source>
</evidence>
<sequence>SERNYIAIIIDEFGGTSGLITMEDVLEEIVGEIRDEYDKEESLIQKQKDGSYIISGKTLIKQANKQLNANFPTEEATTINGFLLLLFGRVPKNKESTHFKNFNFTILDVDTEENRINKILVSRKKLL</sequence>
<dbReference type="SUPFAM" id="SSF54631">
    <property type="entry name" value="CBS-domain pair"/>
    <property type="match status" value="1"/>
</dbReference>
<evidence type="ECO:0000256" key="2">
    <source>
        <dbReference type="ARBA" id="ARBA00023122"/>
    </source>
</evidence>
<feature type="non-terminal residue" evidence="4">
    <location>
        <position position="1"/>
    </location>
</feature>
<dbReference type="EMBL" id="BARS01032065">
    <property type="protein sequence ID" value="GAG25241.1"/>
    <property type="molecule type" value="Genomic_DNA"/>
</dbReference>
<name>X0XJT5_9ZZZZ</name>
<protein>
    <recommendedName>
        <fullName evidence="3">Transporter-associated domain-containing protein</fullName>
    </recommendedName>
</protein>
<dbReference type="InterPro" id="IPR005170">
    <property type="entry name" value="Transptr-assoc_dom"/>
</dbReference>
<gene>
    <name evidence="4" type="ORF">S01H1_49814</name>
</gene>
<dbReference type="GO" id="GO:0005886">
    <property type="term" value="C:plasma membrane"/>
    <property type="evidence" value="ECO:0007669"/>
    <property type="project" value="TreeGrafter"/>
</dbReference>
<dbReference type="Gene3D" id="3.30.465.10">
    <property type="match status" value="1"/>
</dbReference>
<dbReference type="PANTHER" id="PTHR22777:SF17">
    <property type="entry name" value="UPF0053 PROTEIN SLL0260"/>
    <property type="match status" value="1"/>
</dbReference>
<organism evidence="4">
    <name type="scientific">marine sediment metagenome</name>
    <dbReference type="NCBI Taxonomy" id="412755"/>
    <lineage>
        <taxon>unclassified sequences</taxon>
        <taxon>metagenomes</taxon>
        <taxon>ecological metagenomes</taxon>
    </lineage>
</organism>
<feature type="domain" description="Transporter-associated" evidence="3">
    <location>
        <begin position="45"/>
        <end position="125"/>
    </location>
</feature>
<dbReference type="GO" id="GO:0050660">
    <property type="term" value="F:flavin adenine dinucleotide binding"/>
    <property type="evidence" value="ECO:0007669"/>
    <property type="project" value="InterPro"/>
</dbReference>
<dbReference type="InterPro" id="IPR036318">
    <property type="entry name" value="FAD-bd_PCMH-like_sf"/>
</dbReference>
<comment type="caution">
    <text evidence="4">The sequence shown here is derived from an EMBL/GenBank/DDBJ whole genome shotgun (WGS) entry which is preliminary data.</text>
</comment>
<dbReference type="Gene3D" id="3.90.1280.20">
    <property type="match status" value="1"/>
</dbReference>
<evidence type="ECO:0000313" key="4">
    <source>
        <dbReference type="EMBL" id="GAG25241.1"/>
    </source>
</evidence>
<dbReference type="SMART" id="SM01091">
    <property type="entry name" value="CorC_HlyC"/>
    <property type="match status" value="1"/>
</dbReference>
<dbReference type="InterPro" id="IPR046342">
    <property type="entry name" value="CBS_dom_sf"/>
</dbReference>
<dbReference type="PANTHER" id="PTHR22777">
    <property type="entry name" value="HEMOLYSIN-RELATED"/>
    <property type="match status" value="1"/>
</dbReference>
<proteinExistence type="predicted"/>
<keyword evidence="1" id="KW-0677">Repeat</keyword>
<evidence type="ECO:0000256" key="1">
    <source>
        <dbReference type="ARBA" id="ARBA00022737"/>
    </source>
</evidence>
<dbReference type="InterPro" id="IPR016169">
    <property type="entry name" value="FAD-bd_PCMH_sub2"/>
</dbReference>
<keyword evidence="2" id="KW-0129">CBS domain</keyword>
<dbReference type="AlphaFoldDB" id="X0XJT5"/>
<dbReference type="SUPFAM" id="SSF56176">
    <property type="entry name" value="FAD-binding/transporter-associated domain-like"/>
    <property type="match status" value="1"/>
</dbReference>
<dbReference type="Pfam" id="PF03471">
    <property type="entry name" value="CorC_HlyC"/>
    <property type="match status" value="1"/>
</dbReference>